<dbReference type="RefSeq" id="WP_019381901.1">
    <property type="nucleotide sequence ID" value="NZ_CP015506.1"/>
</dbReference>
<reference evidence="1 2" key="1">
    <citation type="submission" date="2016-04" db="EMBL/GenBank/DDBJ databases">
        <title>Complete genome sequence of Bacillus oceanisediminis strain 2691.</title>
        <authorList>
            <person name="Jeong H."/>
            <person name="Kim H.J."/>
            <person name="Lee D.-W."/>
        </authorList>
    </citation>
    <scope>NUCLEOTIDE SEQUENCE [LARGE SCALE GENOMIC DNA]</scope>
    <source>
        <strain evidence="1 2">2691</strain>
    </source>
</reference>
<sequence length="97" mass="11444">MSEYPKPKIMIHMAGSRPVMKVQKRIADNWRRLPYQKLIKVGHTSIFIHSNLGLFSDEQRKEWFRIALEKKHPALMGLERTVQKIHPNKKVKIVISD</sequence>
<accession>A0A160MAR3</accession>
<organism evidence="1 2">
    <name type="scientific">Cytobacillus oceanisediminis 2691</name>
    <dbReference type="NCBI Taxonomy" id="1196031"/>
    <lineage>
        <taxon>Bacteria</taxon>
        <taxon>Bacillati</taxon>
        <taxon>Bacillota</taxon>
        <taxon>Bacilli</taxon>
        <taxon>Bacillales</taxon>
        <taxon>Bacillaceae</taxon>
        <taxon>Cytobacillus</taxon>
    </lineage>
</organism>
<dbReference type="AlphaFoldDB" id="A0A160MAR3"/>
<dbReference type="EMBL" id="CP015506">
    <property type="protein sequence ID" value="AND39583.1"/>
    <property type="molecule type" value="Genomic_DNA"/>
</dbReference>
<dbReference type="Proteomes" id="UP000077856">
    <property type="component" value="Chromosome"/>
</dbReference>
<protein>
    <submittedName>
        <fullName evidence="1">Uncharacterized protein</fullName>
    </submittedName>
</protein>
<name>A0A160MAR3_9BACI</name>
<evidence type="ECO:0000313" key="1">
    <source>
        <dbReference type="EMBL" id="AND39583.1"/>
    </source>
</evidence>
<dbReference type="KEGG" id="bon:A361_10700"/>
<proteinExistence type="predicted"/>
<gene>
    <name evidence="1" type="ORF">A361_10700</name>
</gene>
<evidence type="ECO:0000313" key="2">
    <source>
        <dbReference type="Proteomes" id="UP000077856"/>
    </source>
</evidence>
<dbReference type="STRING" id="1196031.A361_10700"/>